<protein>
    <submittedName>
        <fullName evidence="1">Uncharacterized protein</fullName>
    </submittedName>
</protein>
<dbReference type="AlphaFoldDB" id="A0A6J4NAE6"/>
<accession>A0A6J4NAE6</accession>
<dbReference type="EMBL" id="CADCUO010000059">
    <property type="protein sequence ID" value="CAA9380349.1"/>
    <property type="molecule type" value="Genomic_DNA"/>
</dbReference>
<organism evidence="1">
    <name type="scientific">uncultured Propionibacteriaceae bacterium</name>
    <dbReference type="NCBI Taxonomy" id="257457"/>
    <lineage>
        <taxon>Bacteria</taxon>
        <taxon>Bacillati</taxon>
        <taxon>Actinomycetota</taxon>
        <taxon>Actinomycetes</taxon>
        <taxon>Propionibacteriales</taxon>
        <taxon>Propionibacteriaceae</taxon>
        <taxon>environmental samples</taxon>
    </lineage>
</organism>
<name>A0A6J4NAE6_9ACTN</name>
<gene>
    <name evidence="1" type="ORF">AVDCRST_MAG75-896</name>
</gene>
<evidence type="ECO:0000313" key="1">
    <source>
        <dbReference type="EMBL" id="CAA9380349.1"/>
    </source>
</evidence>
<proteinExistence type="predicted"/>
<reference evidence="1" key="1">
    <citation type="submission" date="2020-02" db="EMBL/GenBank/DDBJ databases">
        <authorList>
            <person name="Meier V. D."/>
        </authorList>
    </citation>
    <scope>NUCLEOTIDE SEQUENCE</scope>
    <source>
        <strain evidence="1">AVDCRST_MAG75</strain>
    </source>
</reference>
<sequence>MSGGEDPWGGLVFDGTGRLVDLGGEFTVETFGPPPPMRWVPVTDVPQVYGQRVCVVKPGEPLYDLRAVTEVYSSGGGTYLNLVEEWRWYYWLDLPEDQRPEVVPRAISWPTRHVWVQVPDNWGS</sequence>